<gene>
    <name evidence="1" type="ORF">AYBTSS11_LOCUS20839</name>
</gene>
<dbReference type="Gramene" id="rna-AYBTSS11_LOCUS20839">
    <property type="protein sequence ID" value="CAJ1965434.1"/>
    <property type="gene ID" value="gene-AYBTSS11_LOCUS20839"/>
</dbReference>
<protein>
    <submittedName>
        <fullName evidence="1">Uncharacterized protein</fullName>
    </submittedName>
</protein>
<dbReference type="AlphaFoldDB" id="A0AA86SME8"/>
<keyword evidence="2" id="KW-1185">Reference proteome</keyword>
<dbReference type="EMBL" id="OY731403">
    <property type="protein sequence ID" value="CAJ1965434.1"/>
    <property type="molecule type" value="Genomic_DNA"/>
</dbReference>
<sequence length="137" mass="15613">MKVMCFDDNMLWLRTGPVSVVEATCFLDEFCSSLMHILSLQMQPIWLEGRDAICPYCDGGFVQELYELLRAVSRQRGFSSGMEDFRQMPNILDAVRAVMEQRGSESRTGMRMAGSYTNFDVRMRYGSTPLPYPLGSL</sequence>
<evidence type="ECO:0000313" key="1">
    <source>
        <dbReference type="EMBL" id="CAJ1965434.1"/>
    </source>
</evidence>
<accession>A0AA86SME8</accession>
<dbReference type="Proteomes" id="UP001189624">
    <property type="component" value="Chromosome 6"/>
</dbReference>
<proteinExistence type="predicted"/>
<name>A0AA86SME8_9FABA</name>
<reference evidence="1" key="1">
    <citation type="submission" date="2023-10" db="EMBL/GenBank/DDBJ databases">
        <authorList>
            <person name="Domelevo Entfellner J.-B."/>
        </authorList>
    </citation>
    <scope>NUCLEOTIDE SEQUENCE</scope>
</reference>
<evidence type="ECO:0000313" key="2">
    <source>
        <dbReference type="Proteomes" id="UP001189624"/>
    </source>
</evidence>
<organism evidence="1 2">
    <name type="scientific">Sphenostylis stenocarpa</name>
    <dbReference type="NCBI Taxonomy" id="92480"/>
    <lineage>
        <taxon>Eukaryota</taxon>
        <taxon>Viridiplantae</taxon>
        <taxon>Streptophyta</taxon>
        <taxon>Embryophyta</taxon>
        <taxon>Tracheophyta</taxon>
        <taxon>Spermatophyta</taxon>
        <taxon>Magnoliopsida</taxon>
        <taxon>eudicotyledons</taxon>
        <taxon>Gunneridae</taxon>
        <taxon>Pentapetalae</taxon>
        <taxon>rosids</taxon>
        <taxon>fabids</taxon>
        <taxon>Fabales</taxon>
        <taxon>Fabaceae</taxon>
        <taxon>Papilionoideae</taxon>
        <taxon>50 kb inversion clade</taxon>
        <taxon>NPAAA clade</taxon>
        <taxon>indigoferoid/millettioid clade</taxon>
        <taxon>Phaseoleae</taxon>
        <taxon>Sphenostylis</taxon>
    </lineage>
</organism>